<organism evidence="1 2">
    <name type="scientific">Vicia faba</name>
    <name type="common">Broad bean</name>
    <name type="synonym">Faba vulgaris</name>
    <dbReference type="NCBI Taxonomy" id="3906"/>
    <lineage>
        <taxon>Eukaryota</taxon>
        <taxon>Viridiplantae</taxon>
        <taxon>Streptophyta</taxon>
        <taxon>Embryophyta</taxon>
        <taxon>Tracheophyta</taxon>
        <taxon>Spermatophyta</taxon>
        <taxon>Magnoliopsida</taxon>
        <taxon>eudicotyledons</taxon>
        <taxon>Gunneridae</taxon>
        <taxon>Pentapetalae</taxon>
        <taxon>rosids</taxon>
        <taxon>fabids</taxon>
        <taxon>Fabales</taxon>
        <taxon>Fabaceae</taxon>
        <taxon>Papilionoideae</taxon>
        <taxon>50 kb inversion clade</taxon>
        <taxon>NPAAA clade</taxon>
        <taxon>Hologalegina</taxon>
        <taxon>IRL clade</taxon>
        <taxon>Fabeae</taxon>
        <taxon>Vicia</taxon>
    </lineage>
</organism>
<dbReference type="Proteomes" id="UP001157006">
    <property type="component" value="Chromosome 5"/>
</dbReference>
<keyword evidence="2" id="KW-1185">Reference proteome</keyword>
<gene>
    <name evidence="1" type="ORF">VFH_V050560</name>
</gene>
<evidence type="ECO:0000313" key="1">
    <source>
        <dbReference type="EMBL" id="CAI8612777.1"/>
    </source>
</evidence>
<protein>
    <submittedName>
        <fullName evidence="1">Uncharacterized protein</fullName>
    </submittedName>
</protein>
<dbReference type="AlphaFoldDB" id="A0AAV1AU16"/>
<sequence>MGGQILGYNSLDSRICLLLLIIVSDVDYSNGPVLLFHPQRHLFGCALQHQAHHHLLVIEKLIQKQCEPLPRRRSFAKSVSSKVKFLHPFPVSLWKPVSNKTVNWNGFNCKSFECLNGRKLNRDCVHCFDLVNGYENQRFVKSNSKNDFLVDDVLQLGNGGIRIGFNIGIGSGSFAEVMSERNITVITSTLNVNGPLNEFIAARGLFPVYLSLDHRFPFVQSSIQLSNSKK</sequence>
<proteinExistence type="predicted"/>
<name>A0AAV1AU16_VICFA</name>
<accession>A0AAV1AU16</accession>
<dbReference type="PANTHER" id="PTHR44067:SF16">
    <property type="entry name" value="ATRAD3-LIKE PROTEIN"/>
    <property type="match status" value="1"/>
</dbReference>
<reference evidence="1 2" key="1">
    <citation type="submission" date="2023-01" db="EMBL/GenBank/DDBJ databases">
        <authorList>
            <person name="Kreplak J."/>
        </authorList>
    </citation>
    <scope>NUCLEOTIDE SEQUENCE [LARGE SCALE GENOMIC DNA]</scope>
</reference>
<evidence type="ECO:0000313" key="2">
    <source>
        <dbReference type="Proteomes" id="UP001157006"/>
    </source>
</evidence>
<dbReference type="InterPro" id="IPR053223">
    <property type="entry name" value="Prob_Methyltransferase"/>
</dbReference>
<dbReference type="PANTHER" id="PTHR44067">
    <property type="entry name" value="S-ADENOSYL-L-METHIONINE-DEPENDENT METHYLTRANSFERASE SUPERFAMILY PROTEIN-RELATED"/>
    <property type="match status" value="1"/>
</dbReference>
<dbReference type="EMBL" id="OX451740">
    <property type="protein sequence ID" value="CAI8612777.1"/>
    <property type="molecule type" value="Genomic_DNA"/>
</dbReference>